<evidence type="ECO:0000259" key="2">
    <source>
        <dbReference type="Pfam" id="PF00561"/>
    </source>
</evidence>
<comment type="caution">
    <text evidence="3">The sequence shown here is derived from an EMBL/GenBank/DDBJ whole genome shotgun (WGS) entry which is preliminary data.</text>
</comment>
<dbReference type="InterPro" id="IPR000073">
    <property type="entry name" value="AB_hydrolase_1"/>
</dbReference>
<dbReference type="EMBL" id="CSUW01000007">
    <property type="protein sequence ID" value="CPT39594.1"/>
    <property type="molecule type" value="Genomic_DNA"/>
</dbReference>
<accession>A0AB33T9C2</accession>
<feature type="domain" description="AB hydrolase-1" evidence="2">
    <location>
        <begin position="38"/>
        <end position="117"/>
    </location>
</feature>
<dbReference type="Gene3D" id="3.40.50.1820">
    <property type="entry name" value="alpha/beta hydrolase"/>
    <property type="match status" value="1"/>
</dbReference>
<proteinExistence type="predicted"/>
<dbReference type="SUPFAM" id="SSF53474">
    <property type="entry name" value="alpha/beta-Hydrolases"/>
    <property type="match status" value="1"/>
</dbReference>
<evidence type="ECO:0000313" key="4">
    <source>
        <dbReference type="Proteomes" id="UP000038487"/>
    </source>
</evidence>
<dbReference type="GO" id="GO:0018786">
    <property type="term" value="F:haloalkane dehalogenase activity"/>
    <property type="evidence" value="ECO:0007669"/>
    <property type="project" value="UniProtKB-EC"/>
</dbReference>
<dbReference type="InterPro" id="IPR029058">
    <property type="entry name" value="AB_hydrolase_fold"/>
</dbReference>
<evidence type="ECO:0000313" key="3">
    <source>
        <dbReference type="EMBL" id="CPT39594.1"/>
    </source>
</evidence>
<dbReference type="GO" id="GO:0004301">
    <property type="term" value="F:epoxide hydrolase activity"/>
    <property type="evidence" value="ECO:0007669"/>
    <property type="project" value="TreeGrafter"/>
</dbReference>
<sequence>MSLAVEQLLAGYRASGREFTAAGVRSFALDAGAPDAEPVVCVHGVPASSYLYRKVVAAVAHRGLRGIAVDLPGLGYAERPADFDYTWTGLGRWLLAAVDALELERFHLVVHDIGGPIRVRSRRSTA</sequence>
<dbReference type="PANTHER" id="PTHR42977">
    <property type="entry name" value="HYDROLASE-RELATED"/>
    <property type="match status" value="1"/>
</dbReference>
<dbReference type="EC" id="3.8.1.5" evidence="3"/>
<gene>
    <name evidence="3" type="primary">dhlA</name>
    <name evidence="3" type="ORF">ERS075527_02935</name>
</gene>
<keyword evidence="1 3" id="KW-0378">Hydrolase</keyword>
<dbReference type="InterPro" id="IPR051340">
    <property type="entry name" value="Haloalkane_dehalogenase"/>
</dbReference>
<dbReference type="RefSeq" id="WP_235624581.1">
    <property type="nucleotide sequence ID" value="NZ_CSUW01000007.1"/>
</dbReference>
<reference evidence="3 4" key="1">
    <citation type="submission" date="2015-03" db="EMBL/GenBank/DDBJ databases">
        <authorList>
            <consortium name="Pathogen Informatics"/>
            <person name="Murphy D."/>
        </authorList>
    </citation>
    <scope>NUCLEOTIDE SEQUENCE [LARGE SCALE GENOMIC DNA]</scope>
    <source>
        <strain evidence="3 4">PAP036</strain>
    </source>
</reference>
<dbReference type="AlphaFoldDB" id="A0AB33T9C2"/>
<organism evidence="3 4">
    <name type="scientific">Mycobacteroides abscessus</name>
    <dbReference type="NCBI Taxonomy" id="36809"/>
    <lineage>
        <taxon>Bacteria</taxon>
        <taxon>Bacillati</taxon>
        <taxon>Actinomycetota</taxon>
        <taxon>Actinomycetes</taxon>
        <taxon>Mycobacteriales</taxon>
        <taxon>Mycobacteriaceae</taxon>
        <taxon>Mycobacteroides</taxon>
    </lineage>
</organism>
<protein>
    <submittedName>
        <fullName evidence="3">Haloalkane dehalogenase</fullName>
        <ecNumber evidence="3">3.8.1.5</ecNumber>
    </submittedName>
</protein>
<dbReference type="PANTHER" id="PTHR42977:SF3">
    <property type="entry name" value="AB HYDROLASE-1 DOMAIN-CONTAINING PROTEIN"/>
    <property type="match status" value="1"/>
</dbReference>
<dbReference type="Proteomes" id="UP000038487">
    <property type="component" value="Unassembled WGS sequence"/>
</dbReference>
<name>A0AB33T9C2_9MYCO</name>
<evidence type="ECO:0000256" key="1">
    <source>
        <dbReference type="ARBA" id="ARBA00022801"/>
    </source>
</evidence>
<dbReference type="Pfam" id="PF00561">
    <property type="entry name" value="Abhydrolase_1"/>
    <property type="match status" value="1"/>
</dbReference>